<comment type="similarity">
    <text evidence="3">Belongs to the class-III pyridoxal-phosphate-dependent aminotransferase family.</text>
</comment>
<dbReference type="InterPro" id="IPR015421">
    <property type="entry name" value="PyrdxlP-dep_Trfase_major"/>
</dbReference>
<dbReference type="InterPro" id="IPR015424">
    <property type="entry name" value="PyrdxlP-dep_Trfase"/>
</dbReference>
<dbReference type="PROSITE" id="PS00600">
    <property type="entry name" value="AA_TRANSFER_CLASS_3"/>
    <property type="match status" value="1"/>
</dbReference>
<dbReference type="InterPro" id="IPR015422">
    <property type="entry name" value="PyrdxlP-dep_Trfase_small"/>
</dbReference>
<organism evidence="4 5">
    <name type="scientific">Evansella alkalicola</name>
    <dbReference type="NCBI Taxonomy" id="745819"/>
    <lineage>
        <taxon>Bacteria</taxon>
        <taxon>Bacillati</taxon>
        <taxon>Bacillota</taxon>
        <taxon>Bacilli</taxon>
        <taxon>Bacillales</taxon>
        <taxon>Bacillaceae</taxon>
        <taxon>Evansella</taxon>
    </lineage>
</organism>
<evidence type="ECO:0000256" key="1">
    <source>
        <dbReference type="ARBA" id="ARBA00001933"/>
    </source>
</evidence>
<proteinExistence type="inferred from homology"/>
<accession>A0ABS6JTG3</accession>
<evidence type="ECO:0000256" key="2">
    <source>
        <dbReference type="ARBA" id="ARBA00022898"/>
    </source>
</evidence>
<dbReference type="Gene3D" id="3.90.1150.10">
    <property type="entry name" value="Aspartate Aminotransferase, domain 1"/>
    <property type="match status" value="1"/>
</dbReference>
<evidence type="ECO:0000256" key="3">
    <source>
        <dbReference type="RuleBase" id="RU003560"/>
    </source>
</evidence>
<dbReference type="EMBL" id="JAHQCR010000045">
    <property type="protein sequence ID" value="MBU9721849.1"/>
    <property type="molecule type" value="Genomic_DNA"/>
</dbReference>
<comment type="cofactor">
    <cofactor evidence="1">
        <name>pyridoxal 5'-phosphate</name>
        <dbReference type="ChEBI" id="CHEBI:597326"/>
    </cofactor>
</comment>
<sequence length="466" mass="51537">MAIRKVEHPFIQYGAKTKKSYELMKEAEDYLPGGVTANIKHFAPYPIVMKKADGAWIEDVDGNQYVDYLMAYGSLALGHGHEDIKTAIQEQMIQDGTFLFGTPHELETTFAKKIQSYYPSMEKLRFTNSGTEATLLAIRLATAFTGKKKIAKFEGHYHGGYNDVLYSINPSLDEAGEEESPEAVPESSGLDLYSDERPLMLPFNNIEATERLIGKNASELGAVIIEPVQGGFIPAKQQFMTRLREITKKHGIILIFDEVKTGFRSALGGGQEIYHIKPDITTLGKVIGGGFPIGVVGGREEILTISKPNATGDVFNVGQGKKSSAKEILFHSGTYNGHPTILATGLATIERLEQDFDQTIAYTNTLKAEIEKLGNKANIPLKTLGLGTIFSIVCTRDNKIRHYRDLQNTNLSLRKELDFHLLNEGIYTKPMNRYSISTTHGDKEMEATLSAYDKVLNNRLGGDGMS</sequence>
<dbReference type="Gene3D" id="3.40.640.10">
    <property type="entry name" value="Type I PLP-dependent aspartate aminotransferase-like (Major domain)"/>
    <property type="match status" value="1"/>
</dbReference>
<dbReference type="SUPFAM" id="SSF53383">
    <property type="entry name" value="PLP-dependent transferases"/>
    <property type="match status" value="1"/>
</dbReference>
<keyword evidence="4" id="KW-0032">Aminotransferase</keyword>
<dbReference type="InterPro" id="IPR005814">
    <property type="entry name" value="Aminotrans_3"/>
</dbReference>
<dbReference type="InterPro" id="IPR049704">
    <property type="entry name" value="Aminotrans_3_PPA_site"/>
</dbReference>
<keyword evidence="4" id="KW-0808">Transferase</keyword>
<dbReference type="PANTHER" id="PTHR43713">
    <property type="entry name" value="GLUTAMATE-1-SEMIALDEHYDE 2,1-AMINOMUTASE"/>
    <property type="match status" value="1"/>
</dbReference>
<evidence type="ECO:0000313" key="4">
    <source>
        <dbReference type="EMBL" id="MBU9721849.1"/>
    </source>
</evidence>
<dbReference type="GO" id="GO:0008483">
    <property type="term" value="F:transaminase activity"/>
    <property type="evidence" value="ECO:0007669"/>
    <property type="project" value="UniProtKB-KW"/>
</dbReference>
<dbReference type="Proteomes" id="UP000790580">
    <property type="component" value="Unassembled WGS sequence"/>
</dbReference>
<dbReference type="Pfam" id="PF00202">
    <property type="entry name" value="Aminotran_3"/>
    <property type="match status" value="1"/>
</dbReference>
<protein>
    <submittedName>
        <fullName evidence="4">Aspartate aminotransferase family protein</fullName>
    </submittedName>
</protein>
<comment type="caution">
    <text evidence="4">The sequence shown here is derived from an EMBL/GenBank/DDBJ whole genome shotgun (WGS) entry which is preliminary data.</text>
</comment>
<dbReference type="RefSeq" id="WP_088076025.1">
    <property type="nucleotide sequence ID" value="NZ_JAHQCR010000045.1"/>
</dbReference>
<dbReference type="CDD" id="cd00610">
    <property type="entry name" value="OAT_like"/>
    <property type="match status" value="1"/>
</dbReference>
<evidence type="ECO:0000313" key="5">
    <source>
        <dbReference type="Proteomes" id="UP000790580"/>
    </source>
</evidence>
<gene>
    <name evidence="4" type="ORF">KS407_10430</name>
</gene>
<keyword evidence="5" id="KW-1185">Reference proteome</keyword>
<name>A0ABS6JTG3_9BACI</name>
<keyword evidence="2 3" id="KW-0663">Pyridoxal phosphate</keyword>
<dbReference type="PANTHER" id="PTHR43713:SF3">
    <property type="entry name" value="GLUTAMATE-1-SEMIALDEHYDE 2,1-AMINOMUTASE 1, CHLOROPLASTIC-RELATED"/>
    <property type="match status" value="1"/>
</dbReference>
<reference evidence="4 5" key="1">
    <citation type="submission" date="2021-06" db="EMBL/GenBank/DDBJ databases">
        <title>Bacillus sp. RD4P76, an endophyte from a halophyte.</title>
        <authorList>
            <person name="Sun J.-Q."/>
        </authorList>
    </citation>
    <scope>NUCLEOTIDE SEQUENCE [LARGE SCALE GENOMIC DNA]</scope>
    <source>
        <strain evidence="4 5">JCM 17098</strain>
    </source>
</reference>